<name>A0A9E8KQR3_9ALTE</name>
<keyword evidence="4" id="KW-1185">Reference proteome</keyword>
<evidence type="ECO:0000259" key="2">
    <source>
        <dbReference type="Pfam" id="PF01471"/>
    </source>
</evidence>
<dbReference type="KEGG" id="asem:NNL22_00380"/>
<gene>
    <name evidence="3" type="ORF">NNL22_00380</name>
</gene>
<accession>A0A9E8KQR3</accession>
<dbReference type="RefSeq" id="WP_251811099.1">
    <property type="nucleotide sequence ID" value="NZ_CP101527.1"/>
</dbReference>
<protein>
    <submittedName>
        <fullName evidence="3">Peptidoglycan-binding protein</fullName>
    </submittedName>
</protein>
<dbReference type="AlphaFoldDB" id="A0A9E8KQR3"/>
<dbReference type="InterPro" id="IPR036366">
    <property type="entry name" value="PGBDSf"/>
</dbReference>
<dbReference type="EMBL" id="CP101527">
    <property type="protein sequence ID" value="UZW75097.1"/>
    <property type="molecule type" value="Genomic_DNA"/>
</dbReference>
<dbReference type="SUPFAM" id="SSF47090">
    <property type="entry name" value="PGBD-like"/>
    <property type="match status" value="1"/>
</dbReference>
<feature type="domain" description="Peptidoglycan binding-like" evidence="2">
    <location>
        <begin position="511"/>
        <end position="560"/>
    </location>
</feature>
<dbReference type="InterPro" id="IPR002477">
    <property type="entry name" value="Peptidoglycan-bd-like"/>
</dbReference>
<evidence type="ECO:0000313" key="4">
    <source>
        <dbReference type="Proteomes" id="UP001164472"/>
    </source>
</evidence>
<dbReference type="Pfam" id="PF01471">
    <property type="entry name" value="PG_binding_1"/>
    <property type="match status" value="1"/>
</dbReference>
<dbReference type="Proteomes" id="UP001164472">
    <property type="component" value="Chromosome"/>
</dbReference>
<proteinExistence type="predicted"/>
<sequence length="566" mass="63603">MKIRTNIQGSIFDIYPSGYDLAQAGKPLDFSNPNRQVGRFRSCHEFVELLLNHNPGITHQLSSSVFFHQQIKEIQQQLASGKLIAVQPNDDTQSAKHPKNRYLEAHSITKDSVSALTKKQPGTPRSNAFVPPNKATTYKPSQIESEKLEYHLTIEIAGRNLADDQFLILNKLDNEPSNAQVAENDNRDAHRSLVCFQNISQSARKLSLAIRMNTGPSPMLLPLSSNQLIPSRQGRSKPEWDNVIIPIKPVHRTSTTDNFEDPAQTNTTVLGKGWLYIFWKGKLWRELEVSENSVMRDCRVEWYRNQIRFNQHDHRAARSSEGHALQDIWVPYKINNEYQLGRNGLRMAFSETQWSWNLIEALESGVDSLIAKTTSLDAVKQYSKQQHFGSAGDAIEALEIALKTSKGKPTSLKNKPSKIAAIYLAPEPNKICLKINDHQLNALAGKRYQLIAGNNKLEGTLAEDGIINESLPYRATEGELRVWCNSLSENPSHRIPLKLEQLAEIETTEGIQARLNNINHHAGSVDGITGKKTLAAIRQFQHQHQLTVDGIAGPITQKKLKEIHGN</sequence>
<dbReference type="InterPro" id="IPR036365">
    <property type="entry name" value="PGBD-like_sf"/>
</dbReference>
<evidence type="ECO:0000256" key="1">
    <source>
        <dbReference type="SAM" id="MobiDB-lite"/>
    </source>
</evidence>
<evidence type="ECO:0000313" key="3">
    <source>
        <dbReference type="EMBL" id="UZW75097.1"/>
    </source>
</evidence>
<feature type="region of interest" description="Disordered" evidence="1">
    <location>
        <begin position="117"/>
        <end position="137"/>
    </location>
</feature>
<organism evidence="3 4">
    <name type="scientific">Alkalimarinus sediminis</name>
    <dbReference type="NCBI Taxonomy" id="1632866"/>
    <lineage>
        <taxon>Bacteria</taxon>
        <taxon>Pseudomonadati</taxon>
        <taxon>Pseudomonadota</taxon>
        <taxon>Gammaproteobacteria</taxon>
        <taxon>Alteromonadales</taxon>
        <taxon>Alteromonadaceae</taxon>
        <taxon>Alkalimarinus</taxon>
    </lineage>
</organism>
<dbReference type="Gene3D" id="1.10.101.10">
    <property type="entry name" value="PGBD-like superfamily/PGBD"/>
    <property type="match status" value="1"/>
</dbReference>
<reference evidence="3" key="1">
    <citation type="submission" date="2022-07" db="EMBL/GenBank/DDBJ databases">
        <title>Alkalimarinus sp. nov., isolated from gut of a Alitta virens.</title>
        <authorList>
            <person name="Yang A.I."/>
            <person name="Shin N.-R."/>
        </authorList>
    </citation>
    <scope>NUCLEOTIDE SEQUENCE</scope>
    <source>
        <strain evidence="3">FA028</strain>
    </source>
</reference>
<dbReference type="CDD" id="cd20705">
    <property type="entry name" value="MIX_I"/>
    <property type="match status" value="1"/>
</dbReference>